<organism evidence="1 2">
    <name type="scientific">Streptomyces rimosus subsp. rimosus (strain ATCC 10970 / DSM 40260 / JCM 4667 / NRRL 2234)</name>
    <dbReference type="NCBI Taxonomy" id="1265868"/>
    <lineage>
        <taxon>Bacteria</taxon>
        <taxon>Bacillati</taxon>
        <taxon>Actinomycetota</taxon>
        <taxon>Actinomycetes</taxon>
        <taxon>Kitasatosporales</taxon>
        <taxon>Streptomycetaceae</taxon>
        <taxon>Streptomyces</taxon>
    </lineage>
</organism>
<protein>
    <submittedName>
        <fullName evidence="1">Uncharacterized protein</fullName>
    </submittedName>
</protein>
<proteinExistence type="predicted"/>
<dbReference type="Proteomes" id="UP000011074">
    <property type="component" value="Chromosome"/>
</dbReference>
<gene>
    <name evidence="1" type="ORF">SRIM_000285</name>
</gene>
<reference evidence="1" key="3">
    <citation type="journal article" date="2021" name="bioRxiv">
        <title>Bilateral symmetry of linear streptomycete chromosomes.</title>
        <authorList>
            <person name="Algora-Gallardo L."/>
            <person name="Schniete J.K."/>
            <person name="Mark D.R."/>
            <person name="Hunter I.S."/>
            <person name="Herron P.R."/>
        </authorList>
    </citation>
    <scope>NUCLEOTIDE SEQUENCE</scope>
    <source>
        <strain evidence="1">ATCC 10970</strain>
    </source>
</reference>
<reference evidence="1" key="2">
    <citation type="submission" date="2020-01" db="EMBL/GenBank/DDBJ databases">
        <authorList>
            <person name="Algora L."/>
            <person name="Schniete J.K."/>
            <person name="MacFadyen A."/>
            <person name="Hoskisson P.A."/>
            <person name="Hunter I.S."/>
            <person name="Herron P.R."/>
        </authorList>
    </citation>
    <scope>NUCLEOTIDE SEQUENCE</scope>
    <source>
        <strain evidence="1">ATCC 10970</strain>
    </source>
</reference>
<evidence type="ECO:0000313" key="1">
    <source>
        <dbReference type="EMBL" id="QST78826.1"/>
    </source>
</evidence>
<reference evidence="1" key="1">
    <citation type="submission" date="2012-12" db="EMBL/GenBank/DDBJ databases">
        <authorList>
            <person name="Pethick F.E."/>
            <person name="MacFadyen A.C."/>
            <person name="Tang Z."/>
            <person name="Sangal V."/>
            <person name="Tze-Tze L."/>
            <person name="Chu J."/>
            <person name="Guo M."/>
            <person name="Kirby R."/>
            <person name="Hoskisson P.A."/>
            <person name="Herron P.R."/>
            <person name="Hunter I.S."/>
        </authorList>
    </citation>
    <scope>NUCLEOTIDE SEQUENCE</scope>
    <source>
        <strain evidence="1">ATCC 10970</strain>
    </source>
</reference>
<accession>A0A8A1UDR2</accession>
<sequence>MSALLWLLIPLTTGIAASAWAWNAGRSNPGPPDRDIFEDLDHHQRLRTALGNH</sequence>
<dbReference type="AlphaFoldDB" id="A0A8A1UDR2"/>
<dbReference type="EMBL" id="CP048261">
    <property type="protein sequence ID" value="QST78826.1"/>
    <property type="molecule type" value="Genomic_DNA"/>
</dbReference>
<dbReference type="RefSeq" id="WP_156100318.1">
    <property type="nucleotide sequence ID" value="NZ_CP048261.1"/>
</dbReference>
<dbReference type="GeneID" id="66852312"/>
<name>A0A8A1UDR2_STRR1</name>
<evidence type="ECO:0000313" key="2">
    <source>
        <dbReference type="Proteomes" id="UP000011074"/>
    </source>
</evidence>